<name>A0A6A5GWT2_CAERE</name>
<reference evidence="3 4" key="1">
    <citation type="submission" date="2019-12" db="EMBL/GenBank/DDBJ databases">
        <title>Chromosome-level assembly of the Caenorhabditis remanei genome.</title>
        <authorList>
            <person name="Teterina A.A."/>
            <person name="Willis J.H."/>
            <person name="Phillips P.C."/>
        </authorList>
    </citation>
    <scope>NUCLEOTIDE SEQUENCE [LARGE SCALE GENOMIC DNA]</scope>
    <source>
        <strain evidence="3 4">PX506</strain>
        <tissue evidence="3">Whole organism</tissue>
    </source>
</reference>
<feature type="chain" id="PRO_5025512166" description="F-box domain-containing protein" evidence="1">
    <location>
        <begin position="23"/>
        <end position="388"/>
    </location>
</feature>
<dbReference type="PANTHER" id="PTHR21503:SF8">
    <property type="entry name" value="F-BOX ASSOCIATED DOMAIN-CONTAINING PROTEIN-RELATED"/>
    <property type="match status" value="1"/>
</dbReference>
<keyword evidence="1" id="KW-0732">Signal</keyword>
<evidence type="ECO:0000259" key="2">
    <source>
        <dbReference type="PROSITE" id="PS50181"/>
    </source>
</evidence>
<dbReference type="KEGG" id="crq:GCK72_015555"/>
<dbReference type="InterPro" id="IPR012885">
    <property type="entry name" value="F-box_Sdz-33"/>
</dbReference>
<feature type="signal peptide" evidence="1">
    <location>
        <begin position="1"/>
        <end position="22"/>
    </location>
</feature>
<dbReference type="AlphaFoldDB" id="A0A6A5GWT2"/>
<dbReference type="InterPro" id="IPR001810">
    <property type="entry name" value="F-box_dom"/>
</dbReference>
<gene>
    <name evidence="3" type="ORF">GCK72_015555</name>
</gene>
<dbReference type="Pfam" id="PF07735">
    <property type="entry name" value="FBA_2"/>
    <property type="match status" value="1"/>
</dbReference>
<dbReference type="CTD" id="9801372"/>
<sequence>MTFLFALLLCWIISVFFEAIESFLIPNIPLPPPHFPPSQTVSIRQHDVPIPSSPFPLFLVPFVPLRRIIDFMKADALVSLSFCSRKSHSVIKTQRRAPFDGRLCVSGPNRNVMFYSVKNLTRVLRAANYLHFSNSDKNNYVKMNGQYVPVEVHRYSGYLISYSDNTMNGLKAITEYVTDLFNLDVAVLKINRESFHLIEWMNSRQKTPLKKVVHLGWRSRSTEDEMYYILRHCRCSSEIRIHSEAPPNFRLSEKFRQIDCLVIWHGQWVTLDNLLTMDGIDIILEKSTLTNTDLNVFLKHWLTGGCPRLKLFWANTGSVDLFQVLAGLLDNAVFVEDRRDYTSPFGHKWILWDGYDIQRSDGVTATVNYLPPRTLVIAVWPETTHNSN</sequence>
<dbReference type="Pfam" id="PF00646">
    <property type="entry name" value="F-box"/>
    <property type="match status" value="1"/>
</dbReference>
<dbReference type="EMBL" id="WUAV01000004">
    <property type="protein sequence ID" value="KAF1759094.1"/>
    <property type="molecule type" value="Genomic_DNA"/>
</dbReference>
<comment type="caution">
    <text evidence="3">The sequence shown here is derived from an EMBL/GenBank/DDBJ whole genome shotgun (WGS) entry which is preliminary data.</text>
</comment>
<feature type="domain" description="F-box" evidence="2">
    <location>
        <begin position="54"/>
        <end position="102"/>
    </location>
</feature>
<dbReference type="RefSeq" id="XP_053585733.1">
    <property type="nucleotide sequence ID" value="XM_053730961.1"/>
</dbReference>
<evidence type="ECO:0000256" key="1">
    <source>
        <dbReference type="SAM" id="SignalP"/>
    </source>
</evidence>
<dbReference type="PROSITE" id="PS50181">
    <property type="entry name" value="FBOX"/>
    <property type="match status" value="1"/>
</dbReference>
<dbReference type="PANTHER" id="PTHR21503">
    <property type="entry name" value="F-BOX-CONTAINING HYPOTHETICAL PROTEIN C.ELEGANS"/>
    <property type="match status" value="1"/>
</dbReference>
<evidence type="ECO:0000313" key="3">
    <source>
        <dbReference type="EMBL" id="KAF1759094.1"/>
    </source>
</evidence>
<dbReference type="GeneID" id="9801372"/>
<organism evidence="3 4">
    <name type="scientific">Caenorhabditis remanei</name>
    <name type="common">Caenorhabditis vulgaris</name>
    <dbReference type="NCBI Taxonomy" id="31234"/>
    <lineage>
        <taxon>Eukaryota</taxon>
        <taxon>Metazoa</taxon>
        <taxon>Ecdysozoa</taxon>
        <taxon>Nematoda</taxon>
        <taxon>Chromadorea</taxon>
        <taxon>Rhabditida</taxon>
        <taxon>Rhabditina</taxon>
        <taxon>Rhabditomorpha</taxon>
        <taxon>Rhabditoidea</taxon>
        <taxon>Rhabditidae</taxon>
        <taxon>Peloderinae</taxon>
        <taxon>Caenorhabditis</taxon>
    </lineage>
</organism>
<accession>A0A6A5GWT2</accession>
<dbReference type="Proteomes" id="UP000483820">
    <property type="component" value="Chromosome IV"/>
</dbReference>
<proteinExistence type="predicted"/>
<protein>
    <recommendedName>
        <fullName evidence="2">F-box domain-containing protein</fullName>
    </recommendedName>
</protein>
<evidence type="ECO:0000313" key="4">
    <source>
        <dbReference type="Proteomes" id="UP000483820"/>
    </source>
</evidence>